<organism evidence="2 5">
    <name type="scientific">Adineta ricciae</name>
    <name type="common">Rotifer</name>
    <dbReference type="NCBI Taxonomy" id="249248"/>
    <lineage>
        <taxon>Eukaryota</taxon>
        <taxon>Metazoa</taxon>
        <taxon>Spiralia</taxon>
        <taxon>Gnathifera</taxon>
        <taxon>Rotifera</taxon>
        <taxon>Eurotatoria</taxon>
        <taxon>Bdelloidea</taxon>
        <taxon>Adinetida</taxon>
        <taxon>Adinetidae</taxon>
        <taxon>Adineta</taxon>
    </lineage>
</organism>
<keyword evidence="1" id="KW-1133">Transmembrane helix</keyword>
<protein>
    <submittedName>
        <fullName evidence="2">Uncharacterized protein</fullName>
    </submittedName>
</protein>
<feature type="transmembrane region" description="Helical" evidence="1">
    <location>
        <begin position="102"/>
        <end position="122"/>
    </location>
</feature>
<comment type="caution">
    <text evidence="2">The sequence shown here is derived from an EMBL/GenBank/DDBJ whole genome shotgun (WGS) entry which is preliminary data.</text>
</comment>
<keyword evidence="1" id="KW-0472">Membrane</keyword>
<dbReference type="Proteomes" id="UP000663828">
    <property type="component" value="Unassembled WGS sequence"/>
</dbReference>
<evidence type="ECO:0000313" key="5">
    <source>
        <dbReference type="Proteomes" id="UP000663852"/>
    </source>
</evidence>
<accession>A0A814RM95</accession>
<dbReference type="Proteomes" id="UP000663852">
    <property type="component" value="Unassembled WGS sequence"/>
</dbReference>
<dbReference type="AlphaFoldDB" id="A0A814RM95"/>
<reference evidence="2" key="1">
    <citation type="submission" date="2021-02" db="EMBL/GenBank/DDBJ databases">
        <authorList>
            <person name="Nowell W R."/>
        </authorList>
    </citation>
    <scope>NUCLEOTIDE SEQUENCE</scope>
</reference>
<evidence type="ECO:0000313" key="4">
    <source>
        <dbReference type="Proteomes" id="UP000663828"/>
    </source>
</evidence>
<gene>
    <name evidence="2" type="ORF">EDS130_LOCUS21788</name>
    <name evidence="3" type="ORF">XAT740_LOCUS38630</name>
</gene>
<proteinExistence type="predicted"/>
<dbReference type="EMBL" id="CAJNOR010004194">
    <property type="protein sequence ID" value="CAF1482833.1"/>
    <property type="molecule type" value="Genomic_DNA"/>
</dbReference>
<dbReference type="EMBL" id="CAJNOJ010000111">
    <property type="protein sequence ID" value="CAF1135316.1"/>
    <property type="molecule type" value="Genomic_DNA"/>
</dbReference>
<sequence length="195" mass="22500">MNTNETVLANQTELEQIWTRVATDIKIRKFENLPDIPEFHDLPSELQNQLKNEVSNLTNDYKIFHNEQKLTNHHAILFYTDKDKYLAIYEEKIPSAALRTSLAALGFSMVFIFIWHQLFKIFDETQMQQLPLANNDLNGLATGYDLSHLLSLILSFVPTVVGYSHIRTWFSTRDSAYNKLIEGCMLKKLDGISTS</sequence>
<keyword evidence="4" id="KW-1185">Reference proteome</keyword>
<evidence type="ECO:0000313" key="3">
    <source>
        <dbReference type="EMBL" id="CAF1482833.1"/>
    </source>
</evidence>
<name>A0A814RM95_ADIRI</name>
<evidence type="ECO:0000313" key="2">
    <source>
        <dbReference type="EMBL" id="CAF1135316.1"/>
    </source>
</evidence>
<feature type="transmembrane region" description="Helical" evidence="1">
    <location>
        <begin position="142"/>
        <end position="163"/>
    </location>
</feature>
<evidence type="ECO:0000256" key="1">
    <source>
        <dbReference type="SAM" id="Phobius"/>
    </source>
</evidence>
<keyword evidence="1" id="KW-0812">Transmembrane</keyword>
<dbReference type="OrthoDB" id="10449965at2759"/>